<accession>K1E5L7</accession>
<dbReference type="AlphaFoldDB" id="K1E5L7"/>
<dbReference type="PATRIC" id="fig|1210046.3.peg.506"/>
<dbReference type="InterPro" id="IPR053140">
    <property type="entry name" value="GDSL_Rv0518-like"/>
</dbReference>
<evidence type="ECO:0000259" key="2">
    <source>
        <dbReference type="Pfam" id="PF13472"/>
    </source>
</evidence>
<dbReference type="EMBL" id="PIPF01000010">
    <property type="protein sequence ID" value="RWU82664.1"/>
    <property type="molecule type" value="Genomic_DNA"/>
</dbReference>
<dbReference type="OrthoDB" id="3465773at2"/>
<keyword evidence="6" id="KW-1185">Reference proteome</keyword>
<dbReference type="PANTHER" id="PTHR43784:SF2">
    <property type="entry name" value="GDSL-LIKE LIPASE_ACYLHYDROLASE, PUTATIVE (AFU_ORTHOLOGUE AFUA_2G00820)-RELATED"/>
    <property type="match status" value="1"/>
</dbReference>
<reference evidence="4" key="3">
    <citation type="submission" date="2017-11" db="EMBL/GenBank/DDBJ databases">
        <authorList>
            <person name="Seuylemezian A."/>
            <person name="Cooper K."/>
            <person name="Vaishampayan P."/>
        </authorList>
    </citation>
    <scope>NUCLEOTIDE SEQUENCE</scope>
    <source>
        <strain evidence="4">PVAS-1</strain>
    </source>
</reference>
<dbReference type="GO" id="GO:0016787">
    <property type="term" value="F:hydrolase activity"/>
    <property type="evidence" value="ECO:0007669"/>
    <property type="project" value="UniProtKB-KW"/>
</dbReference>
<proteinExistence type="predicted"/>
<dbReference type="eggNOG" id="COG2755">
    <property type="taxonomic scope" value="Bacteria"/>
</dbReference>
<dbReference type="RefSeq" id="WP_007924782.1">
    <property type="nucleotide sequence ID" value="NZ_ALWX01000009.1"/>
</dbReference>
<dbReference type="STRING" id="1210046.B277_02601"/>
<dbReference type="InterPro" id="IPR013830">
    <property type="entry name" value="SGNH_hydro"/>
</dbReference>
<dbReference type="Proteomes" id="UP000004474">
    <property type="component" value="Unassembled WGS sequence"/>
</dbReference>
<gene>
    <name evidence="3" type="ORF">B277_02601</name>
    <name evidence="4" type="ORF">CWN80_10905</name>
</gene>
<protein>
    <submittedName>
        <fullName evidence="3">G-D-S-L family lipolytic protein</fullName>
    </submittedName>
    <submittedName>
        <fullName evidence="4">SGNH/GDSL hydrolase family protein</fullName>
    </submittedName>
</protein>
<evidence type="ECO:0000313" key="3">
    <source>
        <dbReference type="EMBL" id="EKA62361.1"/>
    </source>
</evidence>
<evidence type="ECO:0000256" key="1">
    <source>
        <dbReference type="SAM" id="MobiDB-lite"/>
    </source>
</evidence>
<dbReference type="PANTHER" id="PTHR43784">
    <property type="entry name" value="GDSL-LIKE LIPASE/ACYLHYDROLASE, PUTATIVE (AFU_ORTHOLOGUE AFUA_2G00820)-RELATED"/>
    <property type="match status" value="1"/>
</dbReference>
<evidence type="ECO:0000313" key="6">
    <source>
        <dbReference type="Proteomes" id="UP000288711"/>
    </source>
</evidence>
<evidence type="ECO:0000313" key="4">
    <source>
        <dbReference type="EMBL" id="RWU82664.1"/>
    </source>
</evidence>
<name>K1E5L7_9MICO</name>
<dbReference type="CDD" id="cd01832">
    <property type="entry name" value="SGNH_hydrolase_like_1"/>
    <property type="match status" value="1"/>
</dbReference>
<dbReference type="Proteomes" id="UP000288711">
    <property type="component" value="Unassembled WGS sequence"/>
</dbReference>
<feature type="region of interest" description="Disordered" evidence="1">
    <location>
        <begin position="246"/>
        <end position="270"/>
    </location>
</feature>
<sequence length="270" mass="29182">MTEPTTPAQHPWRRYVAIGDSFTEGMVDVDPRHEGRFIGWADRLAAELAGRTGGEELHYANLAIRGRKLADVVGRQLDEALTMTPDLVSVVGGGNDILRPRVDLDAIAARLEDAVARIRGAGADVLLATPTDPRGAGLFSALRSRHAVHTANLHSIAARHGAHVLDLWGMRSVKDARMWGEDRIHLSTPGHERVAQAALTALGLPTRAGWDTPLDPAPSRPATQRRAERARWAVTYAGPWVQRRLTGRSSGDTVTAKIGEPAPFGPLDLP</sequence>
<dbReference type="EMBL" id="ALWX01000009">
    <property type="protein sequence ID" value="EKA62361.1"/>
    <property type="molecule type" value="Genomic_DNA"/>
</dbReference>
<dbReference type="InterPro" id="IPR036514">
    <property type="entry name" value="SGNH_hydro_sf"/>
</dbReference>
<reference evidence="3 5" key="2">
    <citation type="journal article" date="2012" name="J. Bacteriol.">
        <title>Genome Sequence of Janibacter hoylei MTCC8307, Isolated from the Stratospheric Air.</title>
        <authorList>
            <person name="Pawar S.P."/>
            <person name="Dhotre D.P."/>
            <person name="Shetty S.A."/>
            <person name="Chowdhury S.P."/>
            <person name="Chaudhari B.L."/>
            <person name="Shouche Y.S."/>
        </authorList>
    </citation>
    <scope>NUCLEOTIDE SEQUENCE [LARGE SCALE GENOMIC DNA]</scope>
    <source>
        <strain evidence="3 5">PVAS-1</strain>
    </source>
</reference>
<organism evidence="3 5">
    <name type="scientific">Janibacter hoylei PVAS-1</name>
    <dbReference type="NCBI Taxonomy" id="1210046"/>
    <lineage>
        <taxon>Bacteria</taxon>
        <taxon>Bacillati</taxon>
        <taxon>Actinomycetota</taxon>
        <taxon>Actinomycetes</taxon>
        <taxon>Micrococcales</taxon>
        <taxon>Intrasporangiaceae</taxon>
        <taxon>Janibacter</taxon>
    </lineage>
</organism>
<dbReference type="Gene3D" id="3.40.50.1110">
    <property type="entry name" value="SGNH hydrolase"/>
    <property type="match status" value="1"/>
</dbReference>
<evidence type="ECO:0000313" key="5">
    <source>
        <dbReference type="Proteomes" id="UP000004474"/>
    </source>
</evidence>
<feature type="domain" description="SGNH hydrolase-type esterase" evidence="2">
    <location>
        <begin position="17"/>
        <end position="193"/>
    </location>
</feature>
<dbReference type="Pfam" id="PF13472">
    <property type="entry name" value="Lipase_GDSL_2"/>
    <property type="match status" value="1"/>
</dbReference>
<reference evidence="4 6" key="1">
    <citation type="journal article" date="2009" name="Int. J. Syst. Evol. Microbiol.">
        <title>Janibacter hoylei sp. nov., Bacillus isronensis sp. nov. and Bacillus aryabhattai sp. nov., isolated from cryotubes used for collecting air from the upper atmosphere.</title>
        <authorList>
            <person name="Shivaji S."/>
            <person name="Chaturvedi P."/>
            <person name="Begum Z."/>
            <person name="Pindi P.K."/>
            <person name="Manorama R."/>
            <person name="Padmanaban D.A."/>
            <person name="Shouche Y.S."/>
            <person name="Pawar S."/>
            <person name="Vaishampayan P."/>
            <person name="Dutt C.B."/>
            <person name="Datta G.N."/>
            <person name="Manchanda R.K."/>
            <person name="Rao U.R."/>
            <person name="Bhargava P.M."/>
            <person name="Narlikar J.V."/>
        </authorList>
    </citation>
    <scope>NUCLEOTIDE SEQUENCE [LARGE SCALE GENOMIC DNA]</scope>
    <source>
        <strain evidence="4 6">PVAS-1</strain>
    </source>
</reference>
<keyword evidence="4" id="KW-0378">Hydrolase</keyword>
<comment type="caution">
    <text evidence="3">The sequence shown here is derived from an EMBL/GenBank/DDBJ whole genome shotgun (WGS) entry which is preliminary data.</text>
</comment>
<dbReference type="SUPFAM" id="SSF52266">
    <property type="entry name" value="SGNH hydrolase"/>
    <property type="match status" value="1"/>
</dbReference>